<dbReference type="NCBIfam" id="NF005937">
    <property type="entry name" value="PRK07983.1"/>
    <property type="match status" value="1"/>
</dbReference>
<sequence length="222" mass="25141">MTIFRVIDTETCGFDGGIVEIASVDVVSGEIQNPLSNFVKPDRPIGYGAMAIHHITEDMVAGMPPIEEVVGRYKGADYLVAHNAPFDKGVLPDMECEWICTRKLAARLWPELESHSNQFLRYALNIKPWVPENLHAHRALYDCYVTAGLLQKILQDSGWSTEQMLEISNQPVLLRTVHMGKHRGKTYEEVAKSDPGWLRWAALNITDMSDDMRFTIKHYLKG</sequence>
<dbReference type="AlphaFoldDB" id="A0A447V246"/>
<dbReference type="RefSeq" id="WP_126356158.1">
    <property type="nucleotide sequence ID" value="NZ_LR134201.1"/>
</dbReference>
<dbReference type="SMART" id="SM00479">
    <property type="entry name" value="EXOIII"/>
    <property type="match status" value="1"/>
</dbReference>
<keyword evidence="2" id="KW-0269">Exonuclease</keyword>
<dbReference type="GO" id="GO:0008408">
    <property type="term" value="F:3'-5' exonuclease activity"/>
    <property type="evidence" value="ECO:0007669"/>
    <property type="project" value="TreeGrafter"/>
</dbReference>
<dbReference type="PANTHER" id="PTHR30231:SF37">
    <property type="entry name" value="EXODEOXYRIBONUCLEASE 10"/>
    <property type="match status" value="1"/>
</dbReference>
<dbReference type="GO" id="GO:0003676">
    <property type="term" value="F:nucleic acid binding"/>
    <property type="evidence" value="ECO:0007669"/>
    <property type="project" value="InterPro"/>
</dbReference>
<proteinExistence type="predicted"/>
<gene>
    <name evidence="4" type="primary">exoX_2</name>
    <name evidence="4" type="ORF">NCTC11466_02120</name>
</gene>
<evidence type="ECO:0000259" key="3">
    <source>
        <dbReference type="SMART" id="SM00479"/>
    </source>
</evidence>
<dbReference type="Proteomes" id="UP000274122">
    <property type="component" value="Chromosome"/>
</dbReference>
<accession>A0A447V246</accession>
<dbReference type="GO" id="GO:0005829">
    <property type="term" value="C:cytosol"/>
    <property type="evidence" value="ECO:0007669"/>
    <property type="project" value="TreeGrafter"/>
</dbReference>
<keyword evidence="5" id="KW-1185">Reference proteome</keyword>
<dbReference type="InterPro" id="IPR036397">
    <property type="entry name" value="RNaseH_sf"/>
</dbReference>
<dbReference type="SUPFAM" id="SSF53098">
    <property type="entry name" value="Ribonuclease H-like"/>
    <property type="match status" value="1"/>
</dbReference>
<reference evidence="4 5" key="1">
    <citation type="submission" date="2018-12" db="EMBL/GenBank/DDBJ databases">
        <authorList>
            <consortium name="Pathogen Informatics"/>
        </authorList>
    </citation>
    <scope>NUCLEOTIDE SEQUENCE [LARGE SCALE GENOMIC DNA]</scope>
    <source>
        <strain evidence="4 5">NCTC11466</strain>
    </source>
</reference>
<evidence type="ECO:0000256" key="1">
    <source>
        <dbReference type="ARBA" id="ARBA00022722"/>
    </source>
</evidence>
<protein>
    <submittedName>
        <fullName evidence="4">Exodeoxyribonuclease 10</fullName>
        <ecNumber evidence="4">3.1.11.-</ecNumber>
    </submittedName>
</protein>
<feature type="domain" description="Exonuclease" evidence="3">
    <location>
        <begin position="3"/>
        <end position="159"/>
    </location>
</feature>
<keyword evidence="1" id="KW-0540">Nuclease</keyword>
<dbReference type="CDD" id="cd06127">
    <property type="entry name" value="DEDDh"/>
    <property type="match status" value="1"/>
</dbReference>
<dbReference type="InterPro" id="IPR013520">
    <property type="entry name" value="Ribonucl_H"/>
</dbReference>
<evidence type="ECO:0000313" key="4">
    <source>
        <dbReference type="EMBL" id="VEB97379.1"/>
    </source>
</evidence>
<dbReference type="EC" id="3.1.11.-" evidence="4"/>
<dbReference type="InterPro" id="IPR012337">
    <property type="entry name" value="RNaseH-like_sf"/>
</dbReference>
<dbReference type="EMBL" id="LR134201">
    <property type="protein sequence ID" value="VEB97379.1"/>
    <property type="molecule type" value="Genomic_DNA"/>
</dbReference>
<dbReference type="OrthoDB" id="7822240at2"/>
<dbReference type="Pfam" id="PF00929">
    <property type="entry name" value="RNase_T"/>
    <property type="match status" value="1"/>
</dbReference>
<keyword evidence="4" id="KW-0378">Hydrolase</keyword>
<dbReference type="Gene3D" id="3.30.420.10">
    <property type="entry name" value="Ribonuclease H-like superfamily/Ribonuclease H"/>
    <property type="match status" value="1"/>
</dbReference>
<dbReference type="KEGG" id="clap:NCTC11466_02120"/>
<evidence type="ECO:0000256" key="2">
    <source>
        <dbReference type="ARBA" id="ARBA00022839"/>
    </source>
</evidence>
<evidence type="ECO:0000313" key="5">
    <source>
        <dbReference type="Proteomes" id="UP000274122"/>
    </source>
</evidence>
<dbReference type="PANTHER" id="PTHR30231">
    <property type="entry name" value="DNA POLYMERASE III SUBUNIT EPSILON"/>
    <property type="match status" value="1"/>
</dbReference>
<organism evidence="4 5">
    <name type="scientific">Cedecea lapagei</name>
    <dbReference type="NCBI Taxonomy" id="158823"/>
    <lineage>
        <taxon>Bacteria</taxon>
        <taxon>Pseudomonadati</taxon>
        <taxon>Pseudomonadota</taxon>
        <taxon>Gammaproteobacteria</taxon>
        <taxon>Enterobacterales</taxon>
        <taxon>Enterobacteriaceae</taxon>
        <taxon>Cedecea</taxon>
    </lineage>
</organism>
<dbReference type="GO" id="GO:0045004">
    <property type="term" value="P:DNA replication proofreading"/>
    <property type="evidence" value="ECO:0007669"/>
    <property type="project" value="TreeGrafter"/>
</dbReference>
<name>A0A447V246_9ENTR</name>